<evidence type="ECO:0000313" key="2">
    <source>
        <dbReference type="EMBL" id="PLX19064.1"/>
    </source>
</evidence>
<comment type="caution">
    <text evidence="2">The sequence shown here is derived from an EMBL/GenBank/DDBJ whole genome shotgun (WGS) entry which is preliminary data.</text>
</comment>
<dbReference type="Proteomes" id="UP000234857">
    <property type="component" value="Unassembled WGS sequence"/>
</dbReference>
<dbReference type="PANTHER" id="PTHR40940:SF2">
    <property type="entry name" value="BATD"/>
    <property type="match status" value="1"/>
</dbReference>
<sequence>MVKIGRKSLFLIAVLLLYVSAIAGVSAQLFLDQREVVKGRAFKFTIEVKGDISNVSTPDITVPDSVRIIYQSKNQSINIVNWEKSVSHSYIYSAIALKEGDFSIGPVSLKVDGKDVKIKAEDIKVVKTPSGNDIKGGSSNDDRNVLSWIKIDKDRCYVGEQIPVKVIFAYRDTRVRNLGFEPPKDLKDFITYDRDEKQYTAEVKGKRYNILQLTYPLIPLRTGKFVFDDAQITYDVIKTSSNSGPRSMFDDSFFDDFFNPFDVEKRILIPDAATVEVVSVPDAPPDFSGGVGNFVISVKKDNSQKIQGEPFELELVINGVGNIDNISKPIFNISDDYSISFTGEKKDTKIVNGKITGSKKFSYVVIPEESGNIKIDPAKFVYFDPDKDEFITIKSDELNIKVKANKDFVKKQNTLRDFSDVKTDMSEQAVSTGADIEFIFTKKGIFYDGIRKILLYLNAFMILLFIVYFLSQNIISYFKSSHEVRLSKTIKRLEMGFENGSFYKDFSNIYLSYLSDLLNLKENKNIASRIMEELHIRIKDKKLLDELKEFKDKMELKAYSGMAFNAKEEDLKIAVDLLRKISSKVRRSK</sequence>
<dbReference type="InterPro" id="IPR025738">
    <property type="entry name" value="BatD"/>
</dbReference>
<feature type="transmembrane region" description="Helical" evidence="1">
    <location>
        <begin position="453"/>
        <end position="471"/>
    </location>
</feature>
<protein>
    <recommendedName>
        <fullName evidence="4">Protein BatD</fullName>
    </recommendedName>
</protein>
<keyword evidence="1" id="KW-0812">Transmembrane</keyword>
<proteinExistence type="predicted"/>
<keyword evidence="1" id="KW-0472">Membrane</keyword>
<evidence type="ECO:0008006" key="4">
    <source>
        <dbReference type="Google" id="ProtNLM"/>
    </source>
</evidence>
<gene>
    <name evidence="2" type="ORF">C0601_02950</name>
</gene>
<name>A0A2N5ZKC4_MUIH1</name>
<accession>A0A2N5ZKC4</accession>
<organism evidence="2 3">
    <name type="scientific">Muiribacterium halophilum</name>
    <dbReference type="NCBI Taxonomy" id="2053465"/>
    <lineage>
        <taxon>Bacteria</taxon>
        <taxon>Candidatus Muiribacteriota</taxon>
        <taxon>Candidatus Muiribacteriia</taxon>
        <taxon>Candidatus Muiribacteriales</taxon>
        <taxon>Candidatus Muiribacteriaceae</taxon>
        <taxon>Candidatus Muiribacterium</taxon>
    </lineage>
</organism>
<dbReference type="PANTHER" id="PTHR40940">
    <property type="entry name" value="PROTEIN BATD-RELATED"/>
    <property type="match status" value="1"/>
</dbReference>
<evidence type="ECO:0000256" key="1">
    <source>
        <dbReference type="SAM" id="Phobius"/>
    </source>
</evidence>
<keyword evidence="1" id="KW-1133">Transmembrane helix</keyword>
<reference evidence="2 3" key="1">
    <citation type="submission" date="2017-11" db="EMBL/GenBank/DDBJ databases">
        <title>Genome-resolved metagenomics identifies genetic mobility, metabolic interactions, and unexpected diversity in perchlorate-reducing communities.</title>
        <authorList>
            <person name="Barnum T.P."/>
            <person name="Figueroa I.A."/>
            <person name="Carlstrom C.I."/>
            <person name="Lucas L.N."/>
            <person name="Engelbrektson A.L."/>
            <person name="Coates J.D."/>
        </authorList>
    </citation>
    <scope>NUCLEOTIDE SEQUENCE [LARGE SCALE GENOMIC DNA]</scope>
    <source>
        <strain evidence="2">BM706</strain>
    </source>
</reference>
<dbReference type="Pfam" id="PF13584">
    <property type="entry name" value="BatD"/>
    <property type="match status" value="3"/>
</dbReference>
<dbReference type="EMBL" id="PKTG01000042">
    <property type="protein sequence ID" value="PLX19064.1"/>
    <property type="molecule type" value="Genomic_DNA"/>
</dbReference>
<dbReference type="AlphaFoldDB" id="A0A2N5ZKC4"/>
<evidence type="ECO:0000313" key="3">
    <source>
        <dbReference type="Proteomes" id="UP000234857"/>
    </source>
</evidence>